<accession>A0A3S5A3K8</accession>
<gene>
    <name evidence="2" type="ORF">PXEA_LOCUS20222</name>
</gene>
<proteinExistence type="predicted"/>
<organism evidence="2 3">
    <name type="scientific">Protopolystoma xenopodis</name>
    <dbReference type="NCBI Taxonomy" id="117903"/>
    <lineage>
        <taxon>Eukaryota</taxon>
        <taxon>Metazoa</taxon>
        <taxon>Spiralia</taxon>
        <taxon>Lophotrochozoa</taxon>
        <taxon>Platyhelminthes</taxon>
        <taxon>Monogenea</taxon>
        <taxon>Polyopisthocotylea</taxon>
        <taxon>Polystomatidea</taxon>
        <taxon>Polystomatidae</taxon>
        <taxon>Protopolystoma</taxon>
    </lineage>
</organism>
<comment type="caution">
    <text evidence="2">The sequence shown here is derived from an EMBL/GenBank/DDBJ whole genome shotgun (WGS) entry which is preliminary data.</text>
</comment>
<keyword evidence="3" id="KW-1185">Reference proteome</keyword>
<dbReference type="Proteomes" id="UP000784294">
    <property type="component" value="Unassembled WGS sequence"/>
</dbReference>
<name>A0A3S5A3K8_9PLAT</name>
<dbReference type="AlphaFoldDB" id="A0A3S5A3K8"/>
<feature type="region of interest" description="Disordered" evidence="1">
    <location>
        <begin position="32"/>
        <end position="52"/>
    </location>
</feature>
<evidence type="ECO:0000256" key="1">
    <source>
        <dbReference type="SAM" id="MobiDB-lite"/>
    </source>
</evidence>
<dbReference type="EMBL" id="CAAALY010082689">
    <property type="protein sequence ID" value="VEL26782.1"/>
    <property type="molecule type" value="Genomic_DNA"/>
</dbReference>
<evidence type="ECO:0000313" key="2">
    <source>
        <dbReference type="EMBL" id="VEL26782.1"/>
    </source>
</evidence>
<evidence type="ECO:0000313" key="3">
    <source>
        <dbReference type="Proteomes" id="UP000784294"/>
    </source>
</evidence>
<protein>
    <submittedName>
        <fullName evidence="2">Uncharacterized protein</fullName>
    </submittedName>
</protein>
<sequence>MQHSFTPCGSIQSCSSFTFALFGASVLSARPRAAPAERRGGRRPVTGLQEQAGIKDDRQWRPVYFCPPVRVGQTGVCAPSFHVPSRASRSQKRSTSSGCCHGYACHLPDRVIRFVCHVELRLLGQHRQLPPSDDGGQNSTVHFIVEFGHHQGSAVGTAEWVASLAHTLRGAGLTQCFETAQQLVPPNSRLSCVEDGYVVLTLCSSRCTGRLDFTVARQFALRIFDKYSLHFGSYLMH</sequence>
<reference evidence="2" key="1">
    <citation type="submission" date="2018-11" db="EMBL/GenBank/DDBJ databases">
        <authorList>
            <consortium name="Pathogen Informatics"/>
        </authorList>
    </citation>
    <scope>NUCLEOTIDE SEQUENCE</scope>
</reference>